<evidence type="ECO:0000256" key="1">
    <source>
        <dbReference type="ARBA" id="ARBA00022612"/>
    </source>
</evidence>
<keyword evidence="4" id="KW-1133">Transmembrane helix</keyword>
<evidence type="ECO:0000256" key="2">
    <source>
        <dbReference type="SAM" id="Coils"/>
    </source>
</evidence>
<keyword evidence="1" id="KW-1188">Viral release from host cell</keyword>
<feature type="region of interest" description="Disordered" evidence="3">
    <location>
        <begin position="63"/>
        <end position="101"/>
    </location>
</feature>
<feature type="region of interest" description="Disordered" evidence="3">
    <location>
        <begin position="163"/>
        <end position="191"/>
    </location>
</feature>
<dbReference type="PANTHER" id="PTHR37813:SF1">
    <property type="entry name" value="FELS-2 PROPHAGE PROTEIN"/>
    <property type="match status" value="1"/>
</dbReference>
<feature type="coiled-coil region" evidence="2">
    <location>
        <begin position="641"/>
        <end position="668"/>
    </location>
</feature>
<dbReference type="Proteomes" id="UP000245634">
    <property type="component" value="Unassembled WGS sequence"/>
</dbReference>
<keyword evidence="4" id="KW-0472">Membrane</keyword>
<feature type="compositionally biased region" description="Basic and acidic residues" evidence="3">
    <location>
        <begin position="76"/>
        <end position="101"/>
    </location>
</feature>
<proteinExistence type="predicted"/>
<keyword evidence="4" id="KW-0812">Transmembrane</keyword>
<dbReference type="EMBL" id="QGGL01000024">
    <property type="protein sequence ID" value="PWK05298.1"/>
    <property type="molecule type" value="Genomic_DNA"/>
</dbReference>
<feature type="transmembrane region" description="Helical" evidence="4">
    <location>
        <begin position="545"/>
        <end position="565"/>
    </location>
</feature>
<evidence type="ECO:0000313" key="6">
    <source>
        <dbReference type="EMBL" id="PWK05298.1"/>
    </source>
</evidence>
<evidence type="ECO:0000256" key="3">
    <source>
        <dbReference type="SAM" id="MobiDB-lite"/>
    </source>
</evidence>
<feature type="region of interest" description="Disordered" evidence="3">
    <location>
        <begin position="918"/>
        <end position="949"/>
    </location>
</feature>
<dbReference type="InterPro" id="IPR010090">
    <property type="entry name" value="Phage_tape_meas"/>
</dbReference>
<feature type="coiled-coil region" evidence="2">
    <location>
        <begin position="1230"/>
        <end position="1277"/>
    </location>
</feature>
<keyword evidence="2" id="KW-0175">Coiled coil</keyword>
<feature type="domain" description="Phage tail tape measure protein" evidence="5">
    <location>
        <begin position="250"/>
        <end position="449"/>
    </location>
</feature>
<accession>A0A316D4R2</accession>
<dbReference type="Pfam" id="PF10145">
    <property type="entry name" value="PhageMin_Tail"/>
    <property type="match status" value="1"/>
</dbReference>
<feature type="compositionally biased region" description="Basic and acidic residues" evidence="3">
    <location>
        <begin position="173"/>
        <end position="191"/>
    </location>
</feature>
<dbReference type="NCBIfam" id="TIGR01760">
    <property type="entry name" value="tape_meas_TP901"/>
    <property type="match status" value="1"/>
</dbReference>
<protein>
    <submittedName>
        <fullName evidence="6">TP901 family phage tail tape measure protein</fullName>
    </submittedName>
</protein>
<dbReference type="RefSeq" id="WP_109691167.1">
    <property type="nucleotide sequence ID" value="NZ_QGGL01000024.1"/>
</dbReference>
<evidence type="ECO:0000313" key="7">
    <source>
        <dbReference type="Proteomes" id="UP000245634"/>
    </source>
</evidence>
<name>A0A316D4R2_9BACL</name>
<keyword evidence="7" id="KW-1185">Reference proteome</keyword>
<gene>
    <name evidence="6" type="ORF">C7459_12447</name>
</gene>
<dbReference type="OrthoDB" id="90760at2"/>
<dbReference type="PANTHER" id="PTHR37813">
    <property type="entry name" value="FELS-2 PROPHAGE PROTEIN"/>
    <property type="match status" value="1"/>
</dbReference>
<feature type="transmembrane region" description="Helical" evidence="4">
    <location>
        <begin position="577"/>
        <end position="601"/>
    </location>
</feature>
<reference evidence="6 7" key="1">
    <citation type="submission" date="2018-05" db="EMBL/GenBank/DDBJ databases">
        <title>Genomic Encyclopedia of Type Strains, Phase IV (KMG-IV): sequencing the most valuable type-strain genomes for metagenomic binning, comparative biology and taxonomic classification.</title>
        <authorList>
            <person name="Goeker M."/>
        </authorList>
    </citation>
    <scope>NUCLEOTIDE SEQUENCE [LARGE SCALE GENOMIC DNA]</scope>
    <source>
        <strain evidence="6 7">DSM 18773</strain>
    </source>
</reference>
<evidence type="ECO:0000256" key="4">
    <source>
        <dbReference type="SAM" id="Phobius"/>
    </source>
</evidence>
<sequence>MATVARIRADLTLSTGQFKRSVEEARGDMQNLGAAIRNRANDFTQVVQVARQQAEVTRRIANEAKQQANEQSQAARDARQRYQDAKKAAQELAEAARHASPEVRAAAEAAAAAAKQAAKDLKDEANLLQERARAARQEARERQQIASEAKKIAADARKAAKEQTEAAKAAADAARRQAEEQEKAAKKAADAAKKQSDALEDTARKATMAAAVIAVGVVAAIEQYARLEQSLANLKSVTGASVQDLDAVRAAAQKAGPAYGVLSTTAVDAVTEFVKAGVDLKRLAGGEVKDALALMVAGELEVGEAANYASAALNTYKKEHLALKTVADIAAGAANASATSVKEMTFANSMLGPVGAQVGQTFEDVNTVLALFANNGLRGSDAGTSLKTTILQLVNPTDEQKKVTKDLGLEFFTSAGKMKTFAEIADMLHNKLGRFNDQAKSMILATLAGTDGVRALSILANTGASGIEEMNRAMKTVTADETAKIKIDSLKGSFKQMGAEAQVAAANFGQSFAPAASVTMSSITALIQKYNDLSTESRSAVNSTVAMGLGFGGIVTTVLLLVVAFKKLTTASKEANLAIGALARNPILLAATAVIGVLAYLGTTYAENAEEAKKFAAAQDDLNKTLSEARISKDLTNFKAIGDEAKAIEDLMAEYEELKRKKQALSEFGNGHMLSKDDFKSLKEWDERLKKIDETLKSHGVTTDDAIAKAHDIRAAMGSNVQMMQLLVEENISDAAAKQQQIAKMEQLRDRYQQLSSATSLSASETAELRTVTEQLKQTMPQLIVVEDERGRAIITNNEALNERVEVEKAAAESARISAVKQINEQMAVAQAYLNSAQAVIEAYDALTKARAAFLADSVAGIDPTLSDEKSGRRLFVMADQAAKSAEQAQKTIPGLKAKLSKYKDDLASVDSGAYAKLGQGPVGEGKDPYSIPDDKKPKEKDADKGISDSYRRDLDYSKQLLETGEINQEQYIQRLKDIRESYADWLKRNTSELYSITNEIEHEAYGYSKAWIEDKKQSLQDAGESSLSIAKMEMDGWQRVLQRTGLLAADRAEAQKEYDRSAKEYRAASFADSEKWIGDNEKKMSRAGASELDIAKATYDAWARVNAKRSEYNPEDQVKATEQLAEAQVKLTDVIASNLKKARELDRDQDMAAIEERAKAMEEAIQSKIEALDKEAQAQKYLLDLENERKKLADLEEQRNRVASDVRFSKIEMENGVLVDHRVADTTRLAEIDKQISEQKAHIADMERDEATRQKREQYEKDLKDTKESNERLKAAHKEYWDKLVSDEQINADTRSAIQKNGLDTTLANVRTYLGEMQAEYDAAKAKIMSDGGIFSLGSGTIKPAPVFGPPAPPSGKTSVADIKARMAARSDQYKTATPEEQQRLHDENVKDGTAAGGKYDPKTGQWIFHSGVDRVPGTTGADVPGVTLQAGERVLSVSQNRTFEAFMTAVMNRESAMDRAMRAVATVSMPAAPPQRAGIGNVQVNVTIPVAQEFDADRVADIAHGEVKRVMNRFMNGVRK</sequence>
<organism evidence="6 7">
    <name type="scientific">Tumebacillus permanentifrigoris</name>
    <dbReference type="NCBI Taxonomy" id="378543"/>
    <lineage>
        <taxon>Bacteria</taxon>
        <taxon>Bacillati</taxon>
        <taxon>Bacillota</taxon>
        <taxon>Bacilli</taxon>
        <taxon>Bacillales</taxon>
        <taxon>Alicyclobacillaceae</taxon>
        <taxon>Tumebacillus</taxon>
    </lineage>
</organism>
<feature type="coiled-coil region" evidence="2">
    <location>
        <begin position="1152"/>
        <end position="1206"/>
    </location>
</feature>
<comment type="caution">
    <text evidence="6">The sequence shown here is derived from an EMBL/GenBank/DDBJ whole genome shotgun (WGS) entry which is preliminary data.</text>
</comment>
<feature type="compositionally biased region" description="Basic and acidic residues" evidence="3">
    <location>
        <begin position="925"/>
        <end position="949"/>
    </location>
</feature>
<evidence type="ECO:0000259" key="5">
    <source>
        <dbReference type="Pfam" id="PF10145"/>
    </source>
</evidence>